<reference evidence="3 4" key="1">
    <citation type="submission" date="2016-11" db="EMBL/GenBank/DDBJ databases">
        <title>The macronuclear genome of Stentor coeruleus: a giant cell with tiny introns.</title>
        <authorList>
            <person name="Slabodnick M."/>
            <person name="Ruby J.G."/>
            <person name="Reiff S.B."/>
            <person name="Swart E.C."/>
            <person name="Gosai S."/>
            <person name="Prabakaran S."/>
            <person name="Witkowska E."/>
            <person name="Larue G.E."/>
            <person name="Fisher S."/>
            <person name="Freeman R.M."/>
            <person name="Gunawardena J."/>
            <person name="Chu W."/>
            <person name="Stover N.A."/>
            <person name="Gregory B.D."/>
            <person name="Nowacki M."/>
            <person name="Derisi J."/>
            <person name="Roy S.W."/>
            <person name="Marshall W.F."/>
            <person name="Sood P."/>
        </authorList>
    </citation>
    <scope>NUCLEOTIDE SEQUENCE [LARGE SCALE GENOMIC DNA]</scope>
    <source>
        <strain evidence="3">WM001</strain>
    </source>
</reference>
<comment type="caution">
    <text evidence="3">The sequence shown here is derived from an EMBL/GenBank/DDBJ whole genome shotgun (WGS) entry which is preliminary data.</text>
</comment>
<evidence type="ECO:0000256" key="1">
    <source>
        <dbReference type="ARBA" id="ARBA00022468"/>
    </source>
</evidence>
<dbReference type="PANTHER" id="PTHR22957:SF337">
    <property type="entry name" value="TBC1 DOMAIN FAMILY MEMBER 5"/>
    <property type="match status" value="1"/>
</dbReference>
<protein>
    <recommendedName>
        <fullName evidence="2">Rab-GAP TBC domain-containing protein</fullName>
    </recommendedName>
</protein>
<evidence type="ECO:0000313" key="3">
    <source>
        <dbReference type="EMBL" id="OMJ67328.1"/>
    </source>
</evidence>
<dbReference type="EMBL" id="MPUH01001517">
    <property type="protein sequence ID" value="OMJ67328.1"/>
    <property type="molecule type" value="Genomic_DNA"/>
</dbReference>
<evidence type="ECO:0000313" key="4">
    <source>
        <dbReference type="Proteomes" id="UP000187209"/>
    </source>
</evidence>
<dbReference type="GO" id="GO:0005096">
    <property type="term" value="F:GTPase activator activity"/>
    <property type="evidence" value="ECO:0007669"/>
    <property type="project" value="UniProtKB-KW"/>
</dbReference>
<dbReference type="InterPro" id="IPR000195">
    <property type="entry name" value="Rab-GAP-TBC_dom"/>
</dbReference>
<name>A0A1R2AS49_9CILI</name>
<dbReference type="SUPFAM" id="SSF47923">
    <property type="entry name" value="Ypt/Rab-GAP domain of gyp1p"/>
    <property type="match status" value="1"/>
</dbReference>
<keyword evidence="1" id="KW-0343">GTPase activation</keyword>
<sequence length="455" mass="52704">MIASTLYEVDPSIFFERFIKKENFSEIWELAKSCRLSSLNNRLTCWRIFLGIFNENDNVHNWVNSLEKQRNEYRCIKDRVYTYDTDLKEKLSSSENVIKLKPNVEILVEILKIWLEVNNLPGKYSESPEGIQIEDEIIDILCIVVHVVNAEKFTDEKPGEAEDLLRILNSPCQIASDSYFIFSEIMKLNYLSLDLHSAPIKKHPEKSIISLKCERIYHYYLKSLDPELYNLLVSNSIPTEKNLSRWIISIMTSDFSPSTVIVLWDLLFSLEHHERPSLPQAKIQDNKELIMIDFLCVSMLLNIRELLMGEHLHGINLHLSAYPPVTDVEILTKTAIKSLEFFVRHTTIKFVLPESSEKKHKKNMKDIFKKVKGGLKRLSFGGLINKFKSKKVDKFSNIRLDPILRNSDDPETEAPIEILDSTLLILKNLIESDDFDKDSLDIAIDNLKTLKSICP</sequence>
<evidence type="ECO:0000259" key="2">
    <source>
        <dbReference type="PROSITE" id="PS50086"/>
    </source>
</evidence>
<dbReference type="Proteomes" id="UP000187209">
    <property type="component" value="Unassembled WGS sequence"/>
</dbReference>
<organism evidence="3 4">
    <name type="scientific">Stentor coeruleus</name>
    <dbReference type="NCBI Taxonomy" id="5963"/>
    <lineage>
        <taxon>Eukaryota</taxon>
        <taxon>Sar</taxon>
        <taxon>Alveolata</taxon>
        <taxon>Ciliophora</taxon>
        <taxon>Postciliodesmatophora</taxon>
        <taxon>Heterotrichea</taxon>
        <taxon>Heterotrichida</taxon>
        <taxon>Stentoridae</taxon>
        <taxon>Stentor</taxon>
    </lineage>
</organism>
<dbReference type="PROSITE" id="PS50086">
    <property type="entry name" value="TBC_RABGAP"/>
    <property type="match status" value="1"/>
</dbReference>
<keyword evidence="4" id="KW-1185">Reference proteome</keyword>
<dbReference type="InterPro" id="IPR035969">
    <property type="entry name" value="Rab-GAP_TBC_sf"/>
</dbReference>
<dbReference type="PANTHER" id="PTHR22957">
    <property type="entry name" value="TBC1 DOMAIN FAMILY MEMBER GTPASE-ACTIVATING PROTEIN"/>
    <property type="match status" value="1"/>
</dbReference>
<dbReference type="Pfam" id="PF00566">
    <property type="entry name" value="RabGAP-TBC"/>
    <property type="match status" value="1"/>
</dbReference>
<feature type="domain" description="Rab-GAP TBC" evidence="2">
    <location>
        <begin position="36"/>
        <end position="271"/>
    </location>
</feature>
<dbReference type="AlphaFoldDB" id="A0A1R2AS49"/>
<dbReference type="Gene3D" id="1.10.472.80">
    <property type="entry name" value="Ypt/Rab-GAP domain of gyp1p, domain 3"/>
    <property type="match status" value="1"/>
</dbReference>
<dbReference type="OrthoDB" id="27140at2759"/>
<accession>A0A1R2AS49</accession>
<proteinExistence type="predicted"/>
<gene>
    <name evidence="3" type="ORF">SteCoe_35535</name>
</gene>